<evidence type="ECO:0000256" key="3">
    <source>
        <dbReference type="ARBA" id="ARBA00022964"/>
    </source>
</evidence>
<feature type="region of interest" description="Disordered" evidence="5">
    <location>
        <begin position="46"/>
        <end position="134"/>
    </location>
</feature>
<keyword evidence="3" id="KW-0223">Dioxygenase</keyword>
<sequence length="401" mass="41923">MPRAGETDAAGGCRRPLTAPRMATSCGTDGRRRGLHMATLYKIVGFSGPGVDDSLGATRSAGSGPARGHRTDPSHPGRSGPASGAGRVRQAVRRAARAGGPTRTRGMFPRPPEEATVDAENTRPENAEENGGGGISRKTLLKAALVAVPAAPLLVGRATAPASAVTDGPLPLTPACDDGDAPTIEQIEGPYFKPGSPLRTSLAGPGTPGVPLTVSGYVFGRSCRPIAGALLDFWQADNNGAYDNTGYTFRGHQFSDAQGAFRLTTIVPGLYPGRTRHIHVKVQAPNGPVLTTQLYFPGEPRNNTDTIYNPALLMTVRTVGSGREATFDFVLNVNAPNPSPTPTPTSTITPPPNGGGTWQAGTNYRAGDQVTYGGVTYRCIQAHTAYAGWEPPNVPALWQRV</sequence>
<organism evidence="7 8">
    <name type="scientific">Streptosporangium pseudovulgare</name>
    <dbReference type="NCBI Taxonomy" id="35765"/>
    <lineage>
        <taxon>Bacteria</taxon>
        <taxon>Bacillati</taxon>
        <taxon>Actinomycetota</taxon>
        <taxon>Actinomycetes</taxon>
        <taxon>Streptosporangiales</taxon>
        <taxon>Streptosporangiaceae</taxon>
        <taxon>Streptosporangium</taxon>
    </lineage>
</organism>
<evidence type="ECO:0000256" key="5">
    <source>
        <dbReference type="SAM" id="MobiDB-lite"/>
    </source>
</evidence>
<dbReference type="PANTHER" id="PTHR33711:SF11">
    <property type="entry name" value="DIOXYGENASE"/>
    <property type="match status" value="1"/>
</dbReference>
<dbReference type="PANTHER" id="PTHR33711">
    <property type="entry name" value="DIOXYGENASE, PUTATIVE (AFU_ORTHOLOGUE AFUA_2G02910)-RELATED"/>
    <property type="match status" value="1"/>
</dbReference>
<feature type="compositionally biased region" description="Pro residues" evidence="5">
    <location>
        <begin position="337"/>
        <end position="353"/>
    </location>
</feature>
<dbReference type="InterPro" id="IPR015889">
    <property type="entry name" value="Intradiol_dOase_core"/>
</dbReference>
<dbReference type="SMART" id="SM00495">
    <property type="entry name" value="ChtBD3"/>
    <property type="match status" value="1"/>
</dbReference>
<name>A0ABQ2REM4_9ACTN</name>
<dbReference type="CDD" id="cd12214">
    <property type="entry name" value="ChiA1_BD"/>
    <property type="match status" value="1"/>
</dbReference>
<comment type="similarity">
    <text evidence="1">Belongs to the intradiol ring-cleavage dioxygenase family.</text>
</comment>
<evidence type="ECO:0000256" key="1">
    <source>
        <dbReference type="ARBA" id="ARBA00007825"/>
    </source>
</evidence>
<proteinExistence type="inferred from homology"/>
<dbReference type="SUPFAM" id="SSF51055">
    <property type="entry name" value="Carbohydrate binding domain"/>
    <property type="match status" value="1"/>
</dbReference>
<dbReference type="InterPro" id="IPR050770">
    <property type="entry name" value="Intradiol_RC_Dioxygenase"/>
</dbReference>
<keyword evidence="4" id="KW-0560">Oxidoreductase</keyword>
<accession>A0ABQ2REM4</accession>
<dbReference type="InterPro" id="IPR003610">
    <property type="entry name" value="CBM5/12"/>
</dbReference>
<evidence type="ECO:0000313" key="8">
    <source>
        <dbReference type="Proteomes" id="UP000611554"/>
    </source>
</evidence>
<keyword evidence="2" id="KW-0378">Hydrolase</keyword>
<dbReference type="EMBL" id="BMQJ01000019">
    <property type="protein sequence ID" value="GGQ23909.1"/>
    <property type="molecule type" value="Genomic_DNA"/>
</dbReference>
<dbReference type="Pfam" id="PF00775">
    <property type="entry name" value="Dioxygenase_C"/>
    <property type="match status" value="1"/>
</dbReference>
<dbReference type="Gene3D" id="2.60.130.10">
    <property type="entry name" value="Aromatic compound dioxygenase"/>
    <property type="match status" value="1"/>
</dbReference>
<dbReference type="InterPro" id="IPR000627">
    <property type="entry name" value="Intradiol_dOase_C"/>
</dbReference>
<dbReference type="Pfam" id="PF02839">
    <property type="entry name" value="CBM_5_12"/>
    <property type="match status" value="1"/>
</dbReference>
<feature type="domain" description="Chitin-binding type-3" evidence="6">
    <location>
        <begin position="355"/>
        <end position="401"/>
    </location>
</feature>
<feature type="compositionally biased region" description="Low complexity" evidence="5">
    <location>
        <begin position="97"/>
        <end position="106"/>
    </location>
</feature>
<evidence type="ECO:0000256" key="2">
    <source>
        <dbReference type="ARBA" id="ARBA00022801"/>
    </source>
</evidence>
<dbReference type="SUPFAM" id="SSF49482">
    <property type="entry name" value="Aromatic compound dioxygenase"/>
    <property type="match status" value="1"/>
</dbReference>
<protein>
    <recommendedName>
        <fullName evidence="6">Chitin-binding type-3 domain-containing protein</fullName>
    </recommendedName>
</protein>
<dbReference type="Proteomes" id="UP000611554">
    <property type="component" value="Unassembled WGS sequence"/>
</dbReference>
<dbReference type="CDD" id="cd00421">
    <property type="entry name" value="intradiol_dioxygenase"/>
    <property type="match status" value="1"/>
</dbReference>
<dbReference type="Gene3D" id="2.10.10.20">
    <property type="entry name" value="Carbohydrate-binding module superfamily 5/12"/>
    <property type="match status" value="1"/>
</dbReference>
<feature type="region of interest" description="Disordered" evidence="5">
    <location>
        <begin position="336"/>
        <end position="358"/>
    </location>
</feature>
<evidence type="ECO:0000256" key="4">
    <source>
        <dbReference type="ARBA" id="ARBA00023002"/>
    </source>
</evidence>
<gene>
    <name evidence="7" type="ORF">GCM10010140_62770</name>
</gene>
<evidence type="ECO:0000259" key="6">
    <source>
        <dbReference type="SMART" id="SM00495"/>
    </source>
</evidence>
<feature type="region of interest" description="Disordered" evidence="5">
    <location>
        <begin position="1"/>
        <end position="31"/>
    </location>
</feature>
<reference evidence="8" key="1">
    <citation type="journal article" date="2019" name="Int. J. Syst. Evol. Microbiol.">
        <title>The Global Catalogue of Microorganisms (GCM) 10K type strain sequencing project: providing services to taxonomists for standard genome sequencing and annotation.</title>
        <authorList>
            <consortium name="The Broad Institute Genomics Platform"/>
            <consortium name="The Broad Institute Genome Sequencing Center for Infectious Disease"/>
            <person name="Wu L."/>
            <person name="Ma J."/>
        </authorList>
    </citation>
    <scope>NUCLEOTIDE SEQUENCE [LARGE SCALE GENOMIC DNA]</scope>
    <source>
        <strain evidence="8">JCM 3115</strain>
    </source>
</reference>
<comment type="caution">
    <text evidence="7">The sequence shown here is derived from an EMBL/GenBank/DDBJ whole genome shotgun (WGS) entry which is preliminary data.</text>
</comment>
<evidence type="ECO:0000313" key="7">
    <source>
        <dbReference type="EMBL" id="GGQ23909.1"/>
    </source>
</evidence>
<keyword evidence="8" id="KW-1185">Reference proteome</keyword>
<dbReference type="InterPro" id="IPR036573">
    <property type="entry name" value="CBM_sf_5/12"/>
</dbReference>